<dbReference type="SMART" id="SM00131">
    <property type="entry name" value="KU"/>
    <property type="match status" value="1"/>
</dbReference>
<sequence>MTIITMNLFALIFIALIYTIYCGMLPKIKYEPWMLENMPERTRFTDVPKCKLPPDTGEYCDGSNTNTTSRIVYYFDPEMLECYPIRYKGCMGNENMFDDKEDCKSHCLKSDYDGCRGGIEPSEKMCGWNSTCEQENLNKTEHYMCSNDYMLVIGKKYDHCCYKTSQLFLKSKEDLVRCMGGNFSKGTPVRLDTIEYHPVWLLGRSCSHDFCPEKTICQQGDLFAYCCYPK</sequence>
<reference evidence="4" key="1">
    <citation type="submission" date="2017-02" db="UniProtKB">
        <authorList>
            <consortium name="WormBaseParasite"/>
        </authorList>
    </citation>
    <scope>IDENTIFICATION</scope>
</reference>
<accession>A0A0N5BK50</accession>
<dbReference type="GO" id="GO:0004867">
    <property type="term" value="F:serine-type endopeptidase inhibitor activity"/>
    <property type="evidence" value="ECO:0007669"/>
    <property type="project" value="InterPro"/>
</dbReference>
<keyword evidence="1" id="KW-0472">Membrane</keyword>
<keyword evidence="1" id="KW-1133">Transmembrane helix</keyword>
<dbReference type="AlphaFoldDB" id="A0A0N5BK50"/>
<dbReference type="Pfam" id="PF00014">
    <property type="entry name" value="Kunitz_BPTI"/>
    <property type="match status" value="1"/>
</dbReference>
<protein>
    <submittedName>
        <fullName evidence="4">BPTI/Kunitz inhibitor domain-containing protein</fullName>
    </submittedName>
</protein>
<name>A0A0N5BK50_STREA</name>
<dbReference type="PROSITE" id="PS50279">
    <property type="entry name" value="BPTI_KUNITZ_2"/>
    <property type="match status" value="1"/>
</dbReference>
<feature type="domain" description="BPTI/Kunitz inhibitor" evidence="2">
    <location>
        <begin position="50"/>
        <end position="107"/>
    </location>
</feature>
<evidence type="ECO:0000256" key="1">
    <source>
        <dbReference type="SAM" id="Phobius"/>
    </source>
</evidence>
<dbReference type="CDD" id="cd00109">
    <property type="entry name" value="Kunitz-type"/>
    <property type="match status" value="1"/>
</dbReference>
<evidence type="ECO:0000313" key="3">
    <source>
        <dbReference type="Proteomes" id="UP000046392"/>
    </source>
</evidence>
<evidence type="ECO:0000259" key="2">
    <source>
        <dbReference type="PROSITE" id="PS50279"/>
    </source>
</evidence>
<evidence type="ECO:0000313" key="4">
    <source>
        <dbReference type="WBParaSite" id="SPAL_0000631500.1"/>
    </source>
</evidence>
<dbReference type="PANTHER" id="PTHR47248:SF7">
    <property type="entry name" value="BPTI_KUNITZ INHIBITOR DOMAIN-CONTAINING PROTEIN"/>
    <property type="match status" value="1"/>
</dbReference>
<dbReference type="Gene3D" id="4.10.410.10">
    <property type="entry name" value="Pancreatic trypsin inhibitor Kunitz domain"/>
    <property type="match status" value="1"/>
</dbReference>
<dbReference type="InterPro" id="IPR002223">
    <property type="entry name" value="Kunitz_BPTI"/>
</dbReference>
<organism evidence="3 4">
    <name type="scientific">Strongyloides papillosus</name>
    <name type="common">Intestinal threadworm</name>
    <dbReference type="NCBI Taxonomy" id="174720"/>
    <lineage>
        <taxon>Eukaryota</taxon>
        <taxon>Metazoa</taxon>
        <taxon>Ecdysozoa</taxon>
        <taxon>Nematoda</taxon>
        <taxon>Chromadorea</taxon>
        <taxon>Rhabditida</taxon>
        <taxon>Tylenchina</taxon>
        <taxon>Panagrolaimomorpha</taxon>
        <taxon>Strongyloidoidea</taxon>
        <taxon>Strongyloididae</taxon>
        <taxon>Strongyloides</taxon>
    </lineage>
</organism>
<dbReference type="Proteomes" id="UP000046392">
    <property type="component" value="Unplaced"/>
</dbReference>
<dbReference type="SUPFAM" id="SSF57362">
    <property type="entry name" value="BPTI-like"/>
    <property type="match status" value="1"/>
</dbReference>
<dbReference type="PANTHER" id="PTHR47248">
    <property type="entry name" value="PROTEIN CBG06772"/>
    <property type="match status" value="1"/>
</dbReference>
<feature type="transmembrane region" description="Helical" evidence="1">
    <location>
        <begin position="6"/>
        <end position="25"/>
    </location>
</feature>
<dbReference type="STRING" id="174720.A0A0N5BK50"/>
<dbReference type="InterPro" id="IPR036880">
    <property type="entry name" value="Kunitz_BPTI_sf"/>
</dbReference>
<dbReference type="WBParaSite" id="SPAL_0000631500.1">
    <property type="protein sequence ID" value="SPAL_0000631500.1"/>
    <property type="gene ID" value="SPAL_0000631500"/>
</dbReference>
<proteinExistence type="predicted"/>
<keyword evidence="3" id="KW-1185">Reference proteome</keyword>
<keyword evidence="1" id="KW-0812">Transmembrane</keyword>
<dbReference type="InterPro" id="IPR052861">
    <property type="entry name" value="BPTI/Kunitz_domain"/>
</dbReference>